<dbReference type="AlphaFoldDB" id="A0A1L8CMD0"/>
<sequence>MKKMILSAAAFAVVAVSAVAVAPTTSEAIPAFARQTGAACLSCHHLSFPALSAFGRSFKAGSFTDVGEQALIEDDHLSITSSVNLTLVLRPNFVSTTTTAAGVSTTSKTADIPTDPAIIFGGRVGTNTGVFVEFFANDTTGGGNAFANFKLTHSMDVGGGKAGISIFSSGFGESYGYETGSTYGQHGGMLGGKGLTAGAATKSSTGGVALFYGNELVNASLSFVTSGLVSGRDTFGSGIDTGWKLAPSARVFVTPEIAGMSAGLGILVTSGNTGNANTTLALGLPGTSVKMKRWVIDGQLQGEIGDVGIGFYADYANAAASTLTQTNLFNGLLVANKGYSARVEVKPTHNIIVGGGIGNMKAGTTKTTQWQVGAEYEVYQNFVLALIYNNTKVDTAGVATTTKTTTIDIEALL</sequence>
<feature type="chain" id="PRO_5012453888" evidence="1">
    <location>
        <begin position="23"/>
        <end position="413"/>
    </location>
</feature>
<dbReference type="RefSeq" id="WP_072659392.1">
    <property type="nucleotide sequence ID" value="NZ_BDFD01000007.1"/>
</dbReference>
<proteinExistence type="predicted"/>
<dbReference type="Proteomes" id="UP000231632">
    <property type="component" value="Unassembled WGS sequence"/>
</dbReference>
<accession>A0A1L8CMD0</accession>
<feature type="signal peptide" evidence="1">
    <location>
        <begin position="1"/>
        <end position="22"/>
    </location>
</feature>
<reference evidence="2 3" key="1">
    <citation type="journal article" date="2017" name="Arch. Microbiol.">
        <title>Mariprofundus micogutta sp. nov., a novel iron-oxidizing zetaproteobacterium isolated from a deep-sea hydrothermal field at the Bayonnaise knoll of the Izu-Ogasawara arc, and a description of Mariprofundales ord. nov. and Zetaproteobacteria classis nov.</title>
        <authorList>
            <person name="Makita H."/>
            <person name="Tanaka E."/>
            <person name="Mitsunobu S."/>
            <person name="Miyazaki M."/>
            <person name="Nunoura T."/>
            <person name="Uematsu K."/>
            <person name="Takaki Y."/>
            <person name="Nishi S."/>
            <person name="Shimamura S."/>
            <person name="Takai K."/>
        </authorList>
    </citation>
    <scope>NUCLEOTIDE SEQUENCE [LARGE SCALE GENOMIC DNA]</scope>
    <source>
        <strain evidence="2 3">ET2</strain>
    </source>
</reference>
<comment type="caution">
    <text evidence="2">The sequence shown here is derived from an EMBL/GenBank/DDBJ whole genome shotgun (WGS) entry which is preliminary data.</text>
</comment>
<evidence type="ECO:0000256" key="1">
    <source>
        <dbReference type="SAM" id="SignalP"/>
    </source>
</evidence>
<keyword evidence="1" id="KW-0732">Signal</keyword>
<dbReference type="EMBL" id="BDFD01000007">
    <property type="protein sequence ID" value="GAV20067.1"/>
    <property type="molecule type" value="Genomic_DNA"/>
</dbReference>
<gene>
    <name evidence="2" type="ORF">MMIC_P1029</name>
</gene>
<dbReference type="OrthoDB" id="5291761at2"/>
<keyword evidence="3" id="KW-1185">Reference proteome</keyword>
<organism evidence="2 3">
    <name type="scientific">Mariprofundus micogutta</name>
    <dbReference type="NCBI Taxonomy" id="1921010"/>
    <lineage>
        <taxon>Bacteria</taxon>
        <taxon>Pseudomonadati</taxon>
        <taxon>Pseudomonadota</taxon>
        <taxon>Candidatius Mariprofundia</taxon>
        <taxon>Mariprofundales</taxon>
        <taxon>Mariprofundaceae</taxon>
        <taxon>Mariprofundus</taxon>
    </lineage>
</organism>
<evidence type="ECO:0000313" key="2">
    <source>
        <dbReference type="EMBL" id="GAV20067.1"/>
    </source>
</evidence>
<protein>
    <submittedName>
        <fullName evidence="2">Uncharacterized protein</fullName>
    </submittedName>
</protein>
<dbReference type="STRING" id="1921010.MMIC_P1029"/>
<evidence type="ECO:0000313" key="3">
    <source>
        <dbReference type="Proteomes" id="UP000231632"/>
    </source>
</evidence>
<name>A0A1L8CMD0_9PROT</name>